<evidence type="ECO:0000256" key="3">
    <source>
        <dbReference type="ARBA" id="ARBA00022553"/>
    </source>
</evidence>
<dbReference type="AlphaFoldDB" id="A0A8S2AHD0"/>
<feature type="region of interest" description="Disordered" evidence="11">
    <location>
        <begin position="1"/>
        <end position="24"/>
    </location>
</feature>
<dbReference type="GO" id="GO:0000978">
    <property type="term" value="F:RNA polymerase II cis-regulatory region sequence-specific DNA binding"/>
    <property type="evidence" value="ECO:0007669"/>
    <property type="project" value="TreeGrafter"/>
</dbReference>
<dbReference type="GO" id="GO:0006357">
    <property type="term" value="P:regulation of transcription by RNA polymerase II"/>
    <property type="evidence" value="ECO:0007669"/>
    <property type="project" value="TreeGrafter"/>
</dbReference>
<accession>A0A8S2AHD0</accession>
<dbReference type="InterPro" id="IPR036388">
    <property type="entry name" value="WH-like_DNA-bd_sf"/>
</dbReference>
<dbReference type="InterPro" id="IPR036390">
    <property type="entry name" value="WH_DNA-bd_sf"/>
</dbReference>
<comment type="similarity">
    <text evidence="10">Belongs to the HSF family. Class A subfamily.</text>
</comment>
<protein>
    <recommendedName>
        <fullName evidence="12">HSF-type DNA-binding domain-containing protein</fullName>
    </recommendedName>
</protein>
<evidence type="ECO:0000256" key="11">
    <source>
        <dbReference type="SAM" id="MobiDB-lite"/>
    </source>
</evidence>
<organism evidence="13 14">
    <name type="scientific">Arabidopsis arenosa</name>
    <name type="common">Sand rock-cress</name>
    <name type="synonym">Cardaminopsis arenosa</name>
    <dbReference type="NCBI Taxonomy" id="38785"/>
    <lineage>
        <taxon>Eukaryota</taxon>
        <taxon>Viridiplantae</taxon>
        <taxon>Streptophyta</taxon>
        <taxon>Embryophyta</taxon>
        <taxon>Tracheophyta</taxon>
        <taxon>Spermatophyta</taxon>
        <taxon>Magnoliopsida</taxon>
        <taxon>eudicotyledons</taxon>
        <taxon>Gunneridae</taxon>
        <taxon>Pentapetalae</taxon>
        <taxon>rosids</taxon>
        <taxon>malvids</taxon>
        <taxon>Brassicales</taxon>
        <taxon>Brassicaceae</taxon>
        <taxon>Camelineae</taxon>
        <taxon>Arabidopsis</taxon>
    </lineage>
</organism>
<dbReference type="GO" id="GO:0005634">
    <property type="term" value="C:nucleus"/>
    <property type="evidence" value="ECO:0007669"/>
    <property type="project" value="UniProtKB-SubCell"/>
</dbReference>
<dbReference type="SUPFAM" id="SSF46785">
    <property type="entry name" value="Winged helix' DNA-binding domain"/>
    <property type="match status" value="1"/>
</dbReference>
<keyword evidence="14" id="KW-1185">Reference proteome</keyword>
<dbReference type="PANTHER" id="PTHR10015">
    <property type="entry name" value="HEAT SHOCK TRANSCRIPTION FACTOR"/>
    <property type="match status" value="1"/>
</dbReference>
<keyword evidence="5" id="KW-0346">Stress response</keyword>
<feature type="region of interest" description="Disordered" evidence="11">
    <location>
        <begin position="117"/>
        <end position="140"/>
    </location>
</feature>
<dbReference type="PANTHER" id="PTHR10015:SF449">
    <property type="entry name" value="HEAT STRESS TRANSCRIPTION FACTOR A-7B"/>
    <property type="match status" value="1"/>
</dbReference>
<comment type="function">
    <text evidence="9">Transcriptional activator that specifically binds DNA sequence 5'-AGAAnnTTCT-3' known as heat shock promoter elements (HSE).</text>
</comment>
<comment type="subcellular location">
    <subcellularLocation>
        <location evidence="1">Nucleus</location>
    </subcellularLocation>
</comment>
<evidence type="ECO:0000259" key="12">
    <source>
        <dbReference type="PROSITE" id="PS00434"/>
    </source>
</evidence>
<evidence type="ECO:0000256" key="9">
    <source>
        <dbReference type="ARBA" id="ARBA00054492"/>
    </source>
</evidence>
<dbReference type="Pfam" id="PF00447">
    <property type="entry name" value="HSF_DNA-bind"/>
    <property type="match status" value="1"/>
</dbReference>
<dbReference type="InterPro" id="IPR000232">
    <property type="entry name" value="HSF_DNA-bd"/>
</dbReference>
<name>A0A8S2AHD0_ARAAE</name>
<feature type="domain" description="HSF-type DNA-binding" evidence="12">
    <location>
        <begin position="68"/>
        <end position="92"/>
    </location>
</feature>
<evidence type="ECO:0000256" key="5">
    <source>
        <dbReference type="ARBA" id="ARBA00023016"/>
    </source>
</evidence>
<sequence length="318" mass="36023">MDPSSSSRARSMPPPVPMEGLQEAGPSPFLTKTFEMVGDPNTNHIVSWNRGGISFVVWDPHSFSATILPLYFKHNNFSSFVRQLNTYGFRKIEAERWEFMNEGFLMGQRDLLKSIKRRTSSSSPPTPNHYQPDGDDPSVELPQLHEERHVLMMDISTLRQEEQRARGYIQAMEQRINGAEMKQRHMMSFLRRAVQDPSLLLQLFEQKKDQEEATMFEQAGLVKTEAVEHLSELEALALEMQGYGRQRTDGLERELDDGFWEELLMNNDNSEEEEANMKSGAAGLGIATEAAMGVRDANAANGTFVLAQVVAEAFSRTF</sequence>
<evidence type="ECO:0000256" key="4">
    <source>
        <dbReference type="ARBA" id="ARBA00023015"/>
    </source>
</evidence>
<keyword evidence="4" id="KW-0805">Transcription regulation</keyword>
<keyword evidence="8" id="KW-0539">Nucleus</keyword>
<comment type="subunit">
    <text evidence="2">Homotrimer.</text>
</comment>
<keyword evidence="6" id="KW-0238">DNA-binding</keyword>
<gene>
    <name evidence="13" type="ORF">AARE701A_LOCUS14128</name>
</gene>
<feature type="compositionally biased region" description="Low complexity" evidence="11">
    <location>
        <begin position="1"/>
        <end position="11"/>
    </location>
</feature>
<dbReference type="SMART" id="SM00415">
    <property type="entry name" value="HSF"/>
    <property type="match status" value="1"/>
</dbReference>
<dbReference type="Proteomes" id="UP000682877">
    <property type="component" value="Chromosome 5"/>
</dbReference>
<dbReference type="PRINTS" id="PR00056">
    <property type="entry name" value="HSFDOMAIN"/>
</dbReference>
<dbReference type="EMBL" id="LR999455">
    <property type="protein sequence ID" value="CAE6081974.1"/>
    <property type="molecule type" value="Genomic_DNA"/>
</dbReference>
<dbReference type="Gene3D" id="1.10.10.10">
    <property type="entry name" value="Winged helix-like DNA-binding domain superfamily/Winged helix DNA-binding domain"/>
    <property type="match status" value="1"/>
</dbReference>
<evidence type="ECO:0000313" key="13">
    <source>
        <dbReference type="EMBL" id="CAE6081974.1"/>
    </source>
</evidence>
<evidence type="ECO:0000256" key="6">
    <source>
        <dbReference type="ARBA" id="ARBA00023125"/>
    </source>
</evidence>
<dbReference type="GO" id="GO:0034605">
    <property type="term" value="P:cellular response to heat"/>
    <property type="evidence" value="ECO:0007669"/>
    <property type="project" value="TreeGrafter"/>
</dbReference>
<proteinExistence type="inferred from homology"/>
<dbReference type="PROSITE" id="PS00434">
    <property type="entry name" value="HSF_DOMAIN"/>
    <property type="match status" value="1"/>
</dbReference>
<dbReference type="GO" id="GO:0003700">
    <property type="term" value="F:DNA-binding transcription factor activity"/>
    <property type="evidence" value="ECO:0007669"/>
    <property type="project" value="InterPro"/>
</dbReference>
<reference evidence="13" key="1">
    <citation type="submission" date="2021-01" db="EMBL/GenBank/DDBJ databases">
        <authorList>
            <person name="Bezrukov I."/>
        </authorList>
    </citation>
    <scope>NUCLEOTIDE SEQUENCE</scope>
</reference>
<evidence type="ECO:0000256" key="8">
    <source>
        <dbReference type="ARBA" id="ARBA00023242"/>
    </source>
</evidence>
<keyword evidence="3" id="KW-0597">Phosphoprotein</keyword>
<evidence type="ECO:0000256" key="10">
    <source>
        <dbReference type="ARBA" id="ARBA00061350"/>
    </source>
</evidence>
<keyword evidence="7" id="KW-0804">Transcription</keyword>
<evidence type="ECO:0000256" key="2">
    <source>
        <dbReference type="ARBA" id="ARBA00011233"/>
    </source>
</evidence>
<evidence type="ECO:0000256" key="1">
    <source>
        <dbReference type="ARBA" id="ARBA00004123"/>
    </source>
</evidence>
<dbReference type="FunFam" id="1.10.10.10:FF:000367">
    <property type="entry name" value="Heat stress transcription factor A-8"/>
    <property type="match status" value="1"/>
</dbReference>
<evidence type="ECO:0000313" key="14">
    <source>
        <dbReference type="Proteomes" id="UP000682877"/>
    </source>
</evidence>
<evidence type="ECO:0000256" key="7">
    <source>
        <dbReference type="ARBA" id="ARBA00023163"/>
    </source>
</evidence>